<feature type="domain" description="DUF7843" evidence="4">
    <location>
        <begin position="43"/>
        <end position="119"/>
    </location>
</feature>
<feature type="chain" id="PRO_5020942093" evidence="1">
    <location>
        <begin position="21"/>
        <end position="633"/>
    </location>
</feature>
<name>A0A4S1CK80_9BACT</name>
<accession>A0A4S1CK80</accession>
<dbReference type="RefSeq" id="WP_135868455.1">
    <property type="nucleotide sequence ID" value="NZ_SRSC01000001.1"/>
</dbReference>
<gene>
    <name evidence="5" type="ORF">E4633_01215</name>
</gene>
<evidence type="ECO:0000259" key="2">
    <source>
        <dbReference type="Pfam" id="PF13387"/>
    </source>
</evidence>
<reference evidence="5 6" key="1">
    <citation type="submission" date="2019-04" db="EMBL/GenBank/DDBJ databases">
        <title>Geobacter oryzae sp. nov., ferric-reducing bacteria isolated from paddy soil.</title>
        <authorList>
            <person name="Xu Z."/>
            <person name="Masuda Y."/>
            <person name="Itoh H."/>
            <person name="Senoo K."/>
        </authorList>
    </citation>
    <scope>NUCLEOTIDE SEQUENCE [LARGE SCALE GENOMIC DNA]</scope>
    <source>
        <strain evidence="5 6">Red111</strain>
    </source>
</reference>
<sequence>MTRSLLLHLFLAFAFVTCTAAASVAEDPATYPDQLIRKARENHLAEQRGWHILLHYKKRLTGGTISRISDPAFFLSRTGRTDPEAELEATIGAFFTPSAPDGEHPICRFPARLAWLSEQLHVDPARLPAAACSEQKEQLRTIDARSAVLVFPVGHINSPASMFGHTLIRIDGSSKSSLISYAVNYAADANDTNGFLYAFKGLSGFYKGYYSLLPYYEKVKEYADLEHRDMWEYRLRLSREEVERLLLHALELQRISSDYYFLDENCSYNLLFLLEAARPTLHLSDQTGVFVLPTNTIDIARQSGILEDAVYRPSQGRRIAQIASLLDEQGQQAALELAQGKREAKSLRAGDAGDEQRREILDLGAELIQLRLSRKELEQQDYNRLYLKILAERSALGKGEAAYDIAPPPPPDAGHRTSTVGIGGGVRRGDGYAAVHLQPAFHGLLDPDQGYLAGAQIKFLDTLVDYVPEQERLRLRTMHLLDILSAAPRDRFFRPFSWKIAAGWDTEVMKDGRDSLIFRLNSGGGLARRSPFGGILYAFAEADINAGKRLRGSVAAAPGVSLGALEQVRDWWKVQLLGEAFFYVVGDDRISLKASLAQNFRLAQHQSLALVLSYGDVSGHAVPEARVLLNCYF</sequence>
<keyword evidence="6" id="KW-1185">Reference proteome</keyword>
<dbReference type="InterPro" id="IPR057162">
    <property type="entry name" value="DUF7840"/>
</dbReference>
<evidence type="ECO:0000256" key="1">
    <source>
        <dbReference type="SAM" id="SignalP"/>
    </source>
</evidence>
<dbReference type="EMBL" id="SRSC01000001">
    <property type="protein sequence ID" value="TGU74117.1"/>
    <property type="molecule type" value="Genomic_DNA"/>
</dbReference>
<dbReference type="Pfam" id="PF13387">
    <property type="entry name" value="Lnb_N"/>
    <property type="match status" value="1"/>
</dbReference>
<evidence type="ECO:0000313" key="6">
    <source>
        <dbReference type="Proteomes" id="UP000306416"/>
    </source>
</evidence>
<dbReference type="Pfam" id="PF25222">
    <property type="entry name" value="DUF7840"/>
    <property type="match status" value="1"/>
</dbReference>
<organism evidence="5 6">
    <name type="scientific">Geomonas terrae</name>
    <dbReference type="NCBI Taxonomy" id="2562681"/>
    <lineage>
        <taxon>Bacteria</taxon>
        <taxon>Pseudomonadati</taxon>
        <taxon>Thermodesulfobacteriota</taxon>
        <taxon>Desulfuromonadia</taxon>
        <taxon>Geobacterales</taxon>
        <taxon>Geobacteraceae</taxon>
        <taxon>Geomonas</taxon>
    </lineage>
</organism>
<evidence type="ECO:0000313" key="5">
    <source>
        <dbReference type="EMBL" id="TGU74117.1"/>
    </source>
</evidence>
<comment type="caution">
    <text evidence="5">The sequence shown here is derived from an EMBL/GenBank/DDBJ whole genome shotgun (WGS) entry which is preliminary data.</text>
</comment>
<evidence type="ECO:0000259" key="4">
    <source>
        <dbReference type="Pfam" id="PF25225"/>
    </source>
</evidence>
<dbReference type="Pfam" id="PF25225">
    <property type="entry name" value="DUF7843"/>
    <property type="match status" value="1"/>
</dbReference>
<keyword evidence="1" id="KW-0732">Signal</keyword>
<proteinExistence type="predicted"/>
<feature type="domain" description="DUF7840" evidence="3">
    <location>
        <begin position="409"/>
        <end position="632"/>
    </location>
</feature>
<feature type="domain" description="Lnb N-terminal periplasmic" evidence="2">
    <location>
        <begin position="135"/>
        <end position="298"/>
    </location>
</feature>
<dbReference type="InterPro" id="IPR057165">
    <property type="entry name" value="DUF7843"/>
</dbReference>
<dbReference type="Proteomes" id="UP000306416">
    <property type="component" value="Unassembled WGS sequence"/>
</dbReference>
<feature type="signal peptide" evidence="1">
    <location>
        <begin position="1"/>
        <end position="20"/>
    </location>
</feature>
<protein>
    <submittedName>
        <fullName evidence="5">DUF4105 domain-containing protein</fullName>
    </submittedName>
</protein>
<dbReference type="AlphaFoldDB" id="A0A4S1CK80"/>
<dbReference type="InterPro" id="IPR025178">
    <property type="entry name" value="Lnb_N"/>
</dbReference>
<evidence type="ECO:0000259" key="3">
    <source>
        <dbReference type="Pfam" id="PF25222"/>
    </source>
</evidence>